<comment type="similarity">
    <text evidence="1">Belongs to the mycobacterial PPE family.</text>
</comment>
<accession>A0A846YB10</accession>
<protein>
    <submittedName>
        <fullName evidence="4">PPE domain-containing protein</fullName>
    </submittedName>
</protein>
<keyword evidence="5" id="KW-1185">Reference proteome</keyword>
<dbReference type="InterPro" id="IPR000030">
    <property type="entry name" value="PPE_dom"/>
</dbReference>
<evidence type="ECO:0000313" key="5">
    <source>
        <dbReference type="Proteomes" id="UP000570678"/>
    </source>
</evidence>
<evidence type="ECO:0000259" key="3">
    <source>
        <dbReference type="Pfam" id="PF00823"/>
    </source>
</evidence>
<sequence>MIEPPGFTGVVWQARPAEQLAHNLNAGAGTAQLAESVAAWTRLSAQFGTALLDYDRILATLRQAWRSDNSTAFLEQITTLRTALEKAAAAAATNATRTADHIVDYEVARAAMPHPVELSALADAQRLLAQVSATLGAPLLATGDETDTQQDVAKTHAARVMRTYETSSEPLAMPWQHEPPQVVAPDTALRAEQAAARTPTPPPPPPVSRAVAAFPRMPTVSIPRELTAYRSTPTAQSSPSTQYSPAASTAQPEAGNGRMMPGAMAQATGTGDNERNSRGSESPYRSDPDDVAGHLQAAPAVLGVADAPTSGSDRTDGTSAEAAR</sequence>
<name>A0A846YB10_9NOCA</name>
<dbReference type="Gene3D" id="1.20.1260.20">
    <property type="entry name" value="PPE superfamily"/>
    <property type="match status" value="1"/>
</dbReference>
<feature type="compositionally biased region" description="Basic and acidic residues" evidence="2">
    <location>
        <begin position="272"/>
        <end position="292"/>
    </location>
</feature>
<feature type="domain" description="PPE" evidence="3">
    <location>
        <begin position="12"/>
        <end position="173"/>
    </location>
</feature>
<proteinExistence type="inferred from homology"/>
<dbReference type="EMBL" id="JAAXOT010000001">
    <property type="protein sequence ID" value="NKY54954.1"/>
    <property type="molecule type" value="Genomic_DNA"/>
</dbReference>
<dbReference type="Pfam" id="PF00823">
    <property type="entry name" value="PPE"/>
    <property type="match status" value="1"/>
</dbReference>
<dbReference type="RefSeq" id="WP_062970663.1">
    <property type="nucleotide sequence ID" value="NZ_JAAXOT010000001.1"/>
</dbReference>
<feature type="region of interest" description="Disordered" evidence="2">
    <location>
        <begin position="190"/>
        <end position="324"/>
    </location>
</feature>
<dbReference type="InterPro" id="IPR038332">
    <property type="entry name" value="PPE_sf"/>
</dbReference>
<feature type="compositionally biased region" description="Low complexity" evidence="2">
    <location>
        <begin position="231"/>
        <end position="251"/>
    </location>
</feature>
<evidence type="ECO:0000256" key="2">
    <source>
        <dbReference type="SAM" id="MobiDB-lite"/>
    </source>
</evidence>
<dbReference type="SUPFAM" id="SSF140459">
    <property type="entry name" value="PE/PPE dimer-like"/>
    <property type="match status" value="1"/>
</dbReference>
<gene>
    <name evidence="4" type="ORF">HGA15_02025</name>
</gene>
<dbReference type="Proteomes" id="UP000570678">
    <property type="component" value="Unassembled WGS sequence"/>
</dbReference>
<organism evidence="4 5">
    <name type="scientific">Nocardia flavorosea</name>
    <dbReference type="NCBI Taxonomy" id="53429"/>
    <lineage>
        <taxon>Bacteria</taxon>
        <taxon>Bacillati</taxon>
        <taxon>Actinomycetota</taxon>
        <taxon>Actinomycetes</taxon>
        <taxon>Mycobacteriales</taxon>
        <taxon>Nocardiaceae</taxon>
        <taxon>Nocardia</taxon>
    </lineage>
</organism>
<evidence type="ECO:0000256" key="1">
    <source>
        <dbReference type="ARBA" id="ARBA00010652"/>
    </source>
</evidence>
<reference evidence="4 5" key="1">
    <citation type="submission" date="2020-04" db="EMBL/GenBank/DDBJ databases">
        <title>MicrobeNet Type strains.</title>
        <authorList>
            <person name="Nicholson A.C."/>
        </authorList>
    </citation>
    <scope>NUCLEOTIDE SEQUENCE [LARGE SCALE GENOMIC DNA]</scope>
    <source>
        <strain evidence="4 5">JCM 3332</strain>
    </source>
</reference>
<evidence type="ECO:0000313" key="4">
    <source>
        <dbReference type="EMBL" id="NKY54954.1"/>
    </source>
</evidence>
<dbReference type="AlphaFoldDB" id="A0A846YB10"/>
<comment type="caution">
    <text evidence="4">The sequence shown here is derived from an EMBL/GenBank/DDBJ whole genome shotgun (WGS) entry which is preliminary data.</text>
</comment>